<reference evidence="13" key="1">
    <citation type="submission" date="2017-02" db="UniProtKB">
        <authorList>
            <consortium name="WormBaseParasite"/>
        </authorList>
    </citation>
    <scope>IDENTIFICATION</scope>
</reference>
<dbReference type="OrthoDB" id="270930at2759"/>
<sequence length="209" mass="23247">MFVLRHLRNLDAYTKPLEDFRVRTFAGGAVTLISSTVIIFMFISETLSFLSVDIVEQLYVDSTPAEQRVHVNFDITFPRLPCSGTDFVLTIDVMDLSGDNQDDIKDDVYKISLVDGKEGSEVKQGVNVNATTIQSAVTTQVLCGSCFGARNGCCNTCEEVKEAYVLRGWELTDIESVEQCKEDSWVQKMDEGKNEGCRVHGKVQVAKGR</sequence>
<dbReference type="Proteomes" id="UP000276776">
    <property type="component" value="Unassembled WGS sequence"/>
</dbReference>
<keyword evidence="5 8" id="KW-1133">Transmembrane helix</keyword>
<evidence type="ECO:0000256" key="1">
    <source>
        <dbReference type="ARBA" id="ARBA00004257"/>
    </source>
</evidence>
<evidence type="ECO:0000256" key="4">
    <source>
        <dbReference type="ARBA" id="ARBA00022692"/>
    </source>
</evidence>
<dbReference type="PANTHER" id="PTHR10984:SF25">
    <property type="entry name" value="ENDOPLASMIC RETICULUM-GOLGI INTERMEDIATE COMPARTMENT PROTEIN 3"/>
    <property type="match status" value="1"/>
</dbReference>
<dbReference type="WBParaSite" id="TCLT_0001062001-mRNA-1">
    <property type="protein sequence ID" value="TCLT_0001062001-mRNA-1"/>
    <property type="gene ID" value="TCLT_0001062001"/>
</dbReference>
<protein>
    <recommendedName>
        <fullName evidence="7">Endoplasmic reticulum-Golgi intermediate compartment protein 3</fullName>
    </recommendedName>
</protein>
<dbReference type="PANTHER" id="PTHR10984">
    <property type="entry name" value="ENDOPLASMIC RETICULUM-GOLGI INTERMEDIATE COMPARTMENT PROTEIN"/>
    <property type="match status" value="1"/>
</dbReference>
<dbReference type="Pfam" id="PF13850">
    <property type="entry name" value="ERGIC_N"/>
    <property type="match status" value="1"/>
</dbReference>
<dbReference type="GO" id="GO:0033116">
    <property type="term" value="C:endoplasmic reticulum-Golgi intermediate compartment membrane"/>
    <property type="evidence" value="ECO:0007669"/>
    <property type="project" value="UniProtKB-SubCell"/>
</dbReference>
<dbReference type="EMBL" id="UYYF01005205">
    <property type="protein sequence ID" value="VDN08311.1"/>
    <property type="molecule type" value="Genomic_DNA"/>
</dbReference>
<dbReference type="GO" id="GO:0005789">
    <property type="term" value="C:endoplasmic reticulum membrane"/>
    <property type="evidence" value="ECO:0007669"/>
    <property type="project" value="TreeGrafter"/>
</dbReference>
<name>A0A0N5DBQ3_THECL</name>
<evidence type="ECO:0000313" key="11">
    <source>
        <dbReference type="EMBL" id="VDN08311.1"/>
    </source>
</evidence>
<feature type="domain" description="Endoplasmic reticulum vesicle transporter C-terminal" evidence="9">
    <location>
        <begin position="146"/>
        <end position="207"/>
    </location>
</feature>
<evidence type="ECO:0000256" key="3">
    <source>
        <dbReference type="ARBA" id="ARBA00005648"/>
    </source>
</evidence>
<keyword evidence="4 8" id="KW-0812">Transmembrane</keyword>
<dbReference type="GO" id="GO:0006890">
    <property type="term" value="P:retrograde vesicle-mediated transport, Golgi to endoplasmic reticulum"/>
    <property type="evidence" value="ECO:0007669"/>
    <property type="project" value="TreeGrafter"/>
</dbReference>
<dbReference type="GO" id="GO:0006888">
    <property type="term" value="P:endoplasmic reticulum to Golgi vesicle-mediated transport"/>
    <property type="evidence" value="ECO:0007669"/>
    <property type="project" value="TreeGrafter"/>
</dbReference>
<evidence type="ECO:0000256" key="6">
    <source>
        <dbReference type="ARBA" id="ARBA00023136"/>
    </source>
</evidence>
<gene>
    <name evidence="11" type="ORF">TCLT_LOCUS10604</name>
</gene>
<evidence type="ECO:0000313" key="13">
    <source>
        <dbReference type="WBParaSite" id="TCLT_0001062001-mRNA-1"/>
    </source>
</evidence>
<feature type="transmembrane region" description="Helical" evidence="8">
    <location>
        <begin position="20"/>
        <end position="43"/>
    </location>
</feature>
<organism evidence="13">
    <name type="scientific">Thelazia callipaeda</name>
    <name type="common">Oriental eyeworm</name>
    <name type="synonym">Parasitic nematode</name>
    <dbReference type="NCBI Taxonomy" id="103827"/>
    <lineage>
        <taxon>Eukaryota</taxon>
        <taxon>Metazoa</taxon>
        <taxon>Ecdysozoa</taxon>
        <taxon>Nematoda</taxon>
        <taxon>Chromadorea</taxon>
        <taxon>Rhabditida</taxon>
        <taxon>Spirurina</taxon>
        <taxon>Spiruromorpha</taxon>
        <taxon>Thelazioidea</taxon>
        <taxon>Thelaziidae</taxon>
        <taxon>Thelazia</taxon>
    </lineage>
</organism>
<dbReference type="AlphaFoldDB" id="A0A0N5DBQ3"/>
<dbReference type="STRING" id="103827.A0A0N5DBQ3"/>
<evidence type="ECO:0000256" key="8">
    <source>
        <dbReference type="SAM" id="Phobius"/>
    </source>
</evidence>
<dbReference type="InterPro" id="IPR039542">
    <property type="entry name" value="Erv_N"/>
</dbReference>
<keyword evidence="6 8" id="KW-0472">Membrane</keyword>
<evidence type="ECO:0000256" key="2">
    <source>
        <dbReference type="ARBA" id="ARBA00004457"/>
    </source>
</evidence>
<dbReference type="GO" id="GO:0000139">
    <property type="term" value="C:Golgi membrane"/>
    <property type="evidence" value="ECO:0007669"/>
    <property type="project" value="TreeGrafter"/>
</dbReference>
<dbReference type="InterPro" id="IPR045888">
    <property type="entry name" value="Erv"/>
</dbReference>
<feature type="domain" description="Endoplasmic reticulum vesicle transporter N-terminal" evidence="10">
    <location>
        <begin position="7"/>
        <end position="101"/>
    </location>
</feature>
<keyword evidence="12" id="KW-1185">Reference proteome</keyword>
<comment type="similarity">
    <text evidence="3">Belongs to the ERGIC family.</text>
</comment>
<evidence type="ECO:0000256" key="5">
    <source>
        <dbReference type="ARBA" id="ARBA00022989"/>
    </source>
</evidence>
<dbReference type="InterPro" id="IPR012936">
    <property type="entry name" value="Erv_C"/>
</dbReference>
<comment type="subcellular location">
    <subcellularLocation>
        <location evidence="2">Endoplasmic reticulum-Golgi intermediate compartment membrane</location>
        <topology evidence="2">Multi-pass membrane protein</topology>
    </subcellularLocation>
    <subcellularLocation>
        <location evidence="1">Golgi apparatus</location>
        <location evidence="1">cis-Golgi network membrane</location>
        <topology evidence="1">Multi-pass membrane protein</topology>
    </subcellularLocation>
</comment>
<dbReference type="OMA" id="LAYEWIG"/>
<evidence type="ECO:0000259" key="10">
    <source>
        <dbReference type="Pfam" id="PF13850"/>
    </source>
</evidence>
<evidence type="ECO:0000256" key="7">
    <source>
        <dbReference type="ARBA" id="ARBA00040493"/>
    </source>
</evidence>
<proteinExistence type="inferred from homology"/>
<dbReference type="GO" id="GO:0030134">
    <property type="term" value="C:COPII-coated ER to Golgi transport vesicle"/>
    <property type="evidence" value="ECO:0007669"/>
    <property type="project" value="TreeGrafter"/>
</dbReference>
<dbReference type="Pfam" id="PF07970">
    <property type="entry name" value="COPIIcoated_ERV"/>
    <property type="match status" value="1"/>
</dbReference>
<accession>A0A0N5DBQ3</accession>
<reference evidence="11 12" key="2">
    <citation type="submission" date="2018-11" db="EMBL/GenBank/DDBJ databases">
        <authorList>
            <consortium name="Pathogen Informatics"/>
        </authorList>
    </citation>
    <scope>NUCLEOTIDE SEQUENCE [LARGE SCALE GENOMIC DNA]</scope>
</reference>
<evidence type="ECO:0000259" key="9">
    <source>
        <dbReference type="Pfam" id="PF07970"/>
    </source>
</evidence>
<evidence type="ECO:0000313" key="12">
    <source>
        <dbReference type="Proteomes" id="UP000276776"/>
    </source>
</evidence>